<dbReference type="InterPro" id="IPR000504">
    <property type="entry name" value="RRM_dom"/>
</dbReference>
<dbReference type="GO" id="GO:0003723">
    <property type="term" value="F:RNA binding"/>
    <property type="evidence" value="ECO:0007669"/>
    <property type="project" value="UniProtKB-UniRule"/>
</dbReference>
<dbReference type="EnsemblMetazoa" id="XM_022800631">
    <property type="protein sequence ID" value="XP_022656366"/>
    <property type="gene ID" value="LOC111248386"/>
</dbReference>
<dbReference type="Pfam" id="PF00076">
    <property type="entry name" value="RRM_1"/>
    <property type="match status" value="1"/>
</dbReference>
<dbReference type="EnsemblMetazoa" id="XM_022800632">
    <property type="protein sequence ID" value="XP_022656367"/>
    <property type="gene ID" value="LOC111248386"/>
</dbReference>
<protein>
    <recommendedName>
        <fullName evidence="8">RRM domain-containing protein</fullName>
    </recommendedName>
</protein>
<name>A0A7M7JVM1_VARDE</name>
<dbReference type="CDD" id="cd12743">
    <property type="entry name" value="RRM3_Fusilli"/>
    <property type="match status" value="1"/>
</dbReference>
<dbReference type="RefSeq" id="XP_022656366.1">
    <property type="nucleotide sequence ID" value="XM_022800631.1"/>
</dbReference>
<dbReference type="SUPFAM" id="SSF54928">
    <property type="entry name" value="RNA-binding domain, RBD"/>
    <property type="match status" value="2"/>
</dbReference>
<sequence>MEHPRYAVLLWAVTAGSQGESLGSDETDTVAIGWCVVDLANIKVILSQTDVVKPRAVDINDNVQLSDEVREQCNIAEERVREARPLEQVIEEFISLLQTRLDCSDPADFQLVTDGQLHLRQVLHPESVRHQLVLPSSLFSFFDLRKEFARFYNADSVPNTVADMLNYLSLDADNSAEFISRQLQNMASIVCRMLNDGHKFTQPEVVLQRLEPGICSKGDTIESGCVARARGLPWQSSDQDIAEFFRGLNIVKGGVALCLTGMGRRNGEALIRFESAEHRDMALRRHRHHIGQRYIEVYRATGEDFVNVAGGNNDEAQAFLSRGGQVIVRMRGLPYDCTAKQIIDFFGQNDPPIQVLTDSDEGIMFVKKPDGRATGDAFVLFASEEAADRALAKHRETIGARYIELFRSSTAEVQQVLNRTMDTHNRNAQFIIQLQQQQQQQQQQQTGPQMPSPTSANSPLLANISQVPLLPPPLLQSQTASLGSRKDCIRLRGLPYEAQVEHILDFLGEYAKNIIYHGVHMIYNAQGQPSGEAFIQMDSEQSAFICAAHRHHRYLVINKKQRYIEVFQCSLEDMLPVLQGLQVQQSSSPVGGLTTPRPGLGGLPIPRWPSEISPFGAAATTTGVASQFSSLAGLPAGLFYPSPGAPVTANAFSTRSAAPGAASIPSPRVSPTSPLAPLSPITSLSPISPLAFMPPSISSITSMASLTPMPSISSPLAPILLPAHAAHAAHYAPAGSYPAVAAATVHQAQQAQALRLMPQHDAYVGLYTSTAQC</sequence>
<evidence type="ECO:0000313" key="10">
    <source>
        <dbReference type="Proteomes" id="UP000594260"/>
    </source>
</evidence>
<dbReference type="InterPro" id="IPR012337">
    <property type="entry name" value="RNaseH-like_sf"/>
</dbReference>
<dbReference type="PROSITE" id="PS50102">
    <property type="entry name" value="RRM"/>
    <property type="match status" value="1"/>
</dbReference>
<organism evidence="9 10">
    <name type="scientific">Varroa destructor</name>
    <name type="common">Honeybee mite</name>
    <dbReference type="NCBI Taxonomy" id="109461"/>
    <lineage>
        <taxon>Eukaryota</taxon>
        <taxon>Metazoa</taxon>
        <taxon>Ecdysozoa</taxon>
        <taxon>Arthropoda</taxon>
        <taxon>Chelicerata</taxon>
        <taxon>Arachnida</taxon>
        <taxon>Acari</taxon>
        <taxon>Parasitiformes</taxon>
        <taxon>Mesostigmata</taxon>
        <taxon>Gamasina</taxon>
        <taxon>Dermanyssoidea</taxon>
        <taxon>Varroidae</taxon>
        <taxon>Varroa</taxon>
    </lineage>
</organism>
<dbReference type="FunCoup" id="A0A7M7JVM1">
    <property type="interactions" value="60"/>
</dbReference>
<dbReference type="InParanoid" id="A0A7M7JVM1"/>
<comment type="similarity">
    <text evidence="1">Belongs to the ESRP family.</text>
</comment>
<dbReference type="RefSeq" id="XP_022656367.1">
    <property type="nucleotide sequence ID" value="XM_022800632.1"/>
</dbReference>
<dbReference type="InterPro" id="IPR050666">
    <property type="entry name" value="ESRP"/>
</dbReference>
<evidence type="ECO:0000259" key="8">
    <source>
        <dbReference type="PROSITE" id="PS50102"/>
    </source>
</evidence>
<keyword evidence="2" id="KW-0507">mRNA processing</keyword>
<dbReference type="Gene3D" id="3.30.70.330">
    <property type="match status" value="3"/>
</dbReference>
<dbReference type="KEGG" id="vde:111248386"/>
<evidence type="ECO:0000256" key="2">
    <source>
        <dbReference type="ARBA" id="ARBA00022664"/>
    </source>
</evidence>
<evidence type="ECO:0000256" key="7">
    <source>
        <dbReference type="SAM" id="MobiDB-lite"/>
    </source>
</evidence>
<dbReference type="GO" id="GO:0006397">
    <property type="term" value="P:mRNA processing"/>
    <property type="evidence" value="ECO:0007669"/>
    <property type="project" value="UniProtKB-KW"/>
</dbReference>
<dbReference type="SMART" id="SM00360">
    <property type="entry name" value="RRM"/>
    <property type="match status" value="3"/>
</dbReference>
<dbReference type="OrthoDB" id="431068at2759"/>
<feature type="compositionally biased region" description="Low complexity" evidence="7">
    <location>
        <begin position="434"/>
        <end position="445"/>
    </location>
</feature>
<evidence type="ECO:0000256" key="4">
    <source>
        <dbReference type="ARBA" id="ARBA00022884"/>
    </source>
</evidence>
<proteinExistence type="inferred from homology"/>
<dbReference type="InterPro" id="IPR012677">
    <property type="entry name" value="Nucleotide-bd_a/b_plait_sf"/>
</dbReference>
<dbReference type="PANTHER" id="PTHR13976">
    <property type="entry name" value="HETEROGENEOUS NUCLEAR RIBONUCLEOPROTEIN-RELATED"/>
    <property type="match status" value="1"/>
</dbReference>
<dbReference type="GO" id="GO:0008380">
    <property type="term" value="P:RNA splicing"/>
    <property type="evidence" value="ECO:0007669"/>
    <property type="project" value="UniProtKB-KW"/>
</dbReference>
<dbReference type="InterPro" id="IPR035979">
    <property type="entry name" value="RBD_domain_sf"/>
</dbReference>
<keyword evidence="10" id="KW-1185">Reference proteome</keyword>
<keyword evidence="3" id="KW-0677">Repeat</keyword>
<feature type="compositionally biased region" description="Polar residues" evidence="7">
    <location>
        <begin position="446"/>
        <end position="458"/>
    </location>
</feature>
<feature type="region of interest" description="Disordered" evidence="7">
    <location>
        <begin position="434"/>
        <end position="458"/>
    </location>
</feature>
<dbReference type="RefSeq" id="XP_022656368.1">
    <property type="nucleotide sequence ID" value="XM_022800633.1"/>
</dbReference>
<dbReference type="GeneID" id="111248386"/>
<evidence type="ECO:0000256" key="3">
    <source>
        <dbReference type="ARBA" id="ARBA00022737"/>
    </source>
</evidence>
<dbReference type="Gene3D" id="3.30.420.10">
    <property type="entry name" value="Ribonuclease H-like superfamily/Ribonuclease H"/>
    <property type="match status" value="1"/>
</dbReference>
<feature type="domain" description="RRM" evidence="8">
    <location>
        <begin position="326"/>
        <end position="410"/>
    </location>
</feature>
<evidence type="ECO:0000256" key="5">
    <source>
        <dbReference type="ARBA" id="ARBA00023187"/>
    </source>
</evidence>
<dbReference type="SUPFAM" id="SSF53098">
    <property type="entry name" value="Ribonuclease H-like"/>
    <property type="match status" value="1"/>
</dbReference>
<evidence type="ECO:0000256" key="6">
    <source>
        <dbReference type="PROSITE-ProRule" id="PRU00176"/>
    </source>
</evidence>
<accession>A0A7M7JVM1</accession>
<evidence type="ECO:0000313" key="9">
    <source>
        <dbReference type="EnsemblMetazoa" id="XP_022656367"/>
    </source>
</evidence>
<dbReference type="InterPro" id="IPR036397">
    <property type="entry name" value="RNaseH_sf"/>
</dbReference>
<dbReference type="EnsemblMetazoa" id="XM_022800633">
    <property type="protein sequence ID" value="XP_022656368"/>
    <property type="gene ID" value="LOC111248386"/>
</dbReference>
<dbReference type="FunFam" id="3.30.70.330:FF:000041">
    <property type="entry name" value="Epithelial splicing regulatory protein 1"/>
    <property type="match status" value="1"/>
</dbReference>
<dbReference type="AlphaFoldDB" id="A0A7M7JVM1"/>
<dbReference type="Proteomes" id="UP000594260">
    <property type="component" value="Unplaced"/>
</dbReference>
<dbReference type="OMA" id="AHETDAP"/>
<evidence type="ECO:0000256" key="1">
    <source>
        <dbReference type="ARBA" id="ARBA00008866"/>
    </source>
</evidence>
<reference evidence="9" key="1">
    <citation type="submission" date="2021-01" db="UniProtKB">
        <authorList>
            <consortium name="EnsemblMetazoa"/>
        </authorList>
    </citation>
    <scope>IDENTIFICATION</scope>
</reference>
<keyword evidence="4 6" id="KW-0694">RNA-binding</keyword>
<keyword evidence="5" id="KW-0508">mRNA splicing</keyword>